<evidence type="ECO:0000256" key="1">
    <source>
        <dbReference type="SAM" id="MobiDB-lite"/>
    </source>
</evidence>
<evidence type="ECO:0000313" key="2">
    <source>
        <dbReference type="EMBL" id="EHM43546.1"/>
    </source>
</evidence>
<evidence type="ECO:0000313" key="3">
    <source>
        <dbReference type="Proteomes" id="UP000005481"/>
    </source>
</evidence>
<dbReference type="EMBL" id="AGCJ01000007">
    <property type="protein sequence ID" value="EHM43546.1"/>
    <property type="molecule type" value="Genomic_DNA"/>
</dbReference>
<gene>
    <name evidence="2" type="ORF">HMPREF0080_00195</name>
</gene>
<organism evidence="2 3">
    <name type="scientific">Anaeroglobus geminatus F0357</name>
    <dbReference type="NCBI Taxonomy" id="861450"/>
    <lineage>
        <taxon>Bacteria</taxon>
        <taxon>Bacillati</taxon>
        <taxon>Bacillota</taxon>
        <taxon>Negativicutes</taxon>
        <taxon>Veillonellales</taxon>
        <taxon>Veillonellaceae</taxon>
        <taxon>Anaeroglobus</taxon>
    </lineage>
</organism>
<protein>
    <submittedName>
        <fullName evidence="2">Uncharacterized protein</fullName>
    </submittedName>
</protein>
<feature type="region of interest" description="Disordered" evidence="1">
    <location>
        <begin position="1"/>
        <end position="39"/>
    </location>
</feature>
<reference evidence="2 3" key="1">
    <citation type="submission" date="2011-08" db="EMBL/GenBank/DDBJ databases">
        <authorList>
            <person name="Weinstock G."/>
            <person name="Sodergren E."/>
            <person name="Clifton S."/>
            <person name="Fulton L."/>
            <person name="Fulton B."/>
            <person name="Courtney L."/>
            <person name="Fronick C."/>
            <person name="Harrison M."/>
            <person name="Strong C."/>
            <person name="Farmer C."/>
            <person name="Delahaunty K."/>
            <person name="Markovic C."/>
            <person name="Hall O."/>
            <person name="Minx P."/>
            <person name="Tomlinson C."/>
            <person name="Mitreva M."/>
            <person name="Hou S."/>
            <person name="Chen J."/>
            <person name="Wollam A."/>
            <person name="Pepin K.H."/>
            <person name="Johnson M."/>
            <person name="Bhonagiri V."/>
            <person name="Zhang X."/>
            <person name="Suruliraj S."/>
            <person name="Warren W."/>
            <person name="Chinwalla A."/>
            <person name="Mardis E.R."/>
            <person name="Wilson R.K."/>
        </authorList>
    </citation>
    <scope>NUCLEOTIDE SEQUENCE [LARGE SCALE GENOMIC DNA]</scope>
    <source>
        <strain evidence="2 3">F0357</strain>
    </source>
</reference>
<feature type="compositionally biased region" description="Basic residues" evidence="1">
    <location>
        <begin position="29"/>
        <end position="39"/>
    </location>
</feature>
<sequence length="53" mass="6438">MRRRGDFHKKDENRPHGRFMKCSPNTKNRSSRRMNTKRRPALYLYGKDGIFIL</sequence>
<accession>G9YEY5</accession>
<dbReference type="Proteomes" id="UP000005481">
    <property type="component" value="Unassembled WGS sequence"/>
</dbReference>
<dbReference type="AlphaFoldDB" id="G9YEY5"/>
<comment type="caution">
    <text evidence="2">The sequence shown here is derived from an EMBL/GenBank/DDBJ whole genome shotgun (WGS) entry which is preliminary data.</text>
</comment>
<keyword evidence="3" id="KW-1185">Reference proteome</keyword>
<name>G9YEY5_9FIRM</name>
<dbReference type="HOGENOM" id="CLU_3057922_0_0_9"/>
<proteinExistence type="predicted"/>